<evidence type="ECO:0000313" key="8">
    <source>
        <dbReference type="EMBL" id="GAA6146042.1"/>
    </source>
</evidence>
<comment type="caution">
    <text evidence="8">The sequence shown here is derived from an EMBL/GenBank/DDBJ whole genome shotgun (WGS) entry which is preliminary data.</text>
</comment>
<dbReference type="PRINTS" id="PR00147">
    <property type="entry name" value="DNAPHOTLYASE"/>
</dbReference>
<dbReference type="SUPFAM" id="SSF48173">
    <property type="entry name" value="Cryptochrome/photolyase FAD-binding domain"/>
    <property type="match status" value="1"/>
</dbReference>
<dbReference type="Gene3D" id="1.10.579.10">
    <property type="entry name" value="DNA Cyclobutane Dipyrimidine Photolyase, subunit A, domain 3"/>
    <property type="match status" value="1"/>
</dbReference>
<evidence type="ECO:0000256" key="6">
    <source>
        <dbReference type="RuleBase" id="RU367151"/>
    </source>
</evidence>
<evidence type="ECO:0000256" key="5">
    <source>
        <dbReference type="ARBA" id="ARBA00022991"/>
    </source>
</evidence>
<evidence type="ECO:0000259" key="7">
    <source>
        <dbReference type="PROSITE" id="PS51645"/>
    </source>
</evidence>
<dbReference type="EMBL" id="BAABWH010000005">
    <property type="protein sequence ID" value="GAA6146042.1"/>
    <property type="molecule type" value="Genomic_DNA"/>
</dbReference>
<dbReference type="InterPro" id="IPR014729">
    <property type="entry name" value="Rossmann-like_a/b/a_fold"/>
</dbReference>
<sequence length="468" mass="54552">MTATNAKATQILWLRNDLRLHDHEGFKLAVENGAPLAVIYILPEHWLTTDADGMSRLGSAKARFLRAALIDLHRQLEDQTINFHMYRGDPVDIITRLRDEIVGDIRLLTSSPQAPEEQRWLHALEDYDLDLVTYESQTLFTQDQMSELLANFPGSFSKFRRTVEKNNGAFTVAESEPSVPLRIHEQPLRTNASISWPSSDYQVNMLFHGGERPGLKWLDRYLWEEKAISHYKDTRNALTGEFGSSHFSPWLAWGCLSPRKIWHEILKYEASYGETEQTYWLRFELLWREYFHWSMRAHSERLFIRSGIQRKPQKDSIKASTREQHWQAWCQASTGVPMVDAGLRELRHTGFVSNRLRQNMASYFIHQLKLDWRLGARWFEMYLCDFDVASNYGNWAYLAGVGHDPRPVREFNLNKQLHQYDPDLAHIRQWCPEIAEANLQDILNHQSGRALLPSFPPPVVNTAAYDVR</sequence>
<comment type="function">
    <text evidence="6">May have a photoreceptor function.</text>
</comment>
<dbReference type="RefSeq" id="WP_353295196.1">
    <property type="nucleotide sequence ID" value="NZ_BAABWH010000005.1"/>
</dbReference>
<keyword evidence="9" id="KW-1185">Reference proteome</keyword>
<dbReference type="InterPro" id="IPR036155">
    <property type="entry name" value="Crypto/Photolyase_N_sf"/>
</dbReference>
<gene>
    <name evidence="8" type="ORF">NBRC116585_21600</name>
</gene>
<dbReference type="Pfam" id="PF00875">
    <property type="entry name" value="DNA_photolyase"/>
    <property type="match status" value="1"/>
</dbReference>
<comment type="cofactor">
    <cofactor evidence="6">
        <name>FAD</name>
        <dbReference type="ChEBI" id="CHEBI:57692"/>
    </cofactor>
    <text evidence="6">Binds 1 FAD per subunit.</text>
</comment>
<dbReference type="Gene3D" id="3.40.50.620">
    <property type="entry name" value="HUPs"/>
    <property type="match status" value="1"/>
</dbReference>
<keyword evidence="3 6" id="KW-0285">Flavoprotein</keyword>
<reference evidence="8 9" key="1">
    <citation type="submission" date="2024-04" db="EMBL/GenBank/DDBJ databases">
        <title>Draft genome sequence of Thalassolituus maritimus NBRC 116585.</title>
        <authorList>
            <person name="Miyakawa T."/>
            <person name="Kusuya Y."/>
            <person name="Miura T."/>
        </authorList>
    </citation>
    <scope>NUCLEOTIDE SEQUENCE [LARGE SCALE GENOMIC DNA]</scope>
    <source>
        <strain evidence="8 9">5NW40-0001</strain>
    </source>
</reference>
<dbReference type="Gene3D" id="1.25.40.80">
    <property type="match status" value="1"/>
</dbReference>
<comment type="cofactor">
    <cofactor evidence="6">
        <name>(6R)-5,10-methylene-5,6,7,8-tetrahydrofolate</name>
        <dbReference type="ChEBI" id="CHEBI:15636"/>
    </cofactor>
    <text evidence="6">Binds 1 5,10-methenyltetrahydrofolate (MTHF) per subunit.</text>
</comment>
<feature type="domain" description="Photolyase/cryptochrome alpha/beta" evidence="7">
    <location>
        <begin position="8"/>
        <end position="139"/>
    </location>
</feature>
<dbReference type="Proteomes" id="UP001481413">
    <property type="component" value="Unassembled WGS sequence"/>
</dbReference>
<evidence type="ECO:0000256" key="4">
    <source>
        <dbReference type="ARBA" id="ARBA00022827"/>
    </source>
</evidence>
<dbReference type="InterPro" id="IPR036134">
    <property type="entry name" value="Crypto/Photolyase_FAD-like_sf"/>
</dbReference>
<protein>
    <recommendedName>
        <fullName evidence="2 6">Cryptochrome DASH</fullName>
    </recommendedName>
</protein>
<evidence type="ECO:0000256" key="1">
    <source>
        <dbReference type="ARBA" id="ARBA00005862"/>
    </source>
</evidence>
<dbReference type="SUPFAM" id="SSF52425">
    <property type="entry name" value="Cryptochrome/photolyase, N-terminal domain"/>
    <property type="match status" value="1"/>
</dbReference>
<keyword evidence="5 6" id="KW-0157">Chromophore</keyword>
<dbReference type="InterPro" id="IPR006050">
    <property type="entry name" value="DNA_photolyase_N"/>
</dbReference>
<name>A0ABQ0A0W3_9GAMM</name>
<comment type="similarity">
    <text evidence="1 6">Belongs to the DNA photolyase class-1 family.</text>
</comment>
<organism evidence="8 9">
    <name type="scientific">Thalassolituus maritimus</name>
    <dbReference type="NCBI Taxonomy" id="484498"/>
    <lineage>
        <taxon>Bacteria</taxon>
        <taxon>Pseudomonadati</taxon>
        <taxon>Pseudomonadota</taxon>
        <taxon>Gammaproteobacteria</taxon>
        <taxon>Oceanospirillales</taxon>
        <taxon>Oceanospirillaceae</taxon>
        <taxon>Thalassolituus</taxon>
    </lineage>
</organism>
<proteinExistence type="inferred from homology"/>
<accession>A0ABQ0A0W3</accession>
<dbReference type="InterPro" id="IPR002081">
    <property type="entry name" value="Cryptochrome/DNA_photolyase_1"/>
</dbReference>
<evidence type="ECO:0000256" key="2">
    <source>
        <dbReference type="ARBA" id="ARBA00017881"/>
    </source>
</evidence>
<dbReference type="NCBIfam" id="TIGR02765">
    <property type="entry name" value="crypto_DASH"/>
    <property type="match status" value="1"/>
</dbReference>
<dbReference type="PANTHER" id="PTHR11455">
    <property type="entry name" value="CRYPTOCHROME"/>
    <property type="match status" value="1"/>
</dbReference>
<evidence type="ECO:0000313" key="9">
    <source>
        <dbReference type="Proteomes" id="UP001481413"/>
    </source>
</evidence>
<evidence type="ECO:0000256" key="3">
    <source>
        <dbReference type="ARBA" id="ARBA00022630"/>
    </source>
</evidence>
<dbReference type="Pfam" id="PF03441">
    <property type="entry name" value="FAD_binding_7"/>
    <property type="match status" value="1"/>
</dbReference>
<dbReference type="InterPro" id="IPR005101">
    <property type="entry name" value="Cryptochr/Photolyase_FAD-bd"/>
</dbReference>
<dbReference type="InterPro" id="IPR014133">
    <property type="entry name" value="Cry_DASH"/>
</dbReference>
<keyword evidence="4 6" id="KW-0274">FAD</keyword>
<dbReference type="PROSITE" id="PS51645">
    <property type="entry name" value="PHR_CRY_ALPHA_BETA"/>
    <property type="match status" value="1"/>
</dbReference>